<feature type="compositionally biased region" description="Polar residues" evidence="1">
    <location>
        <begin position="209"/>
        <end position="221"/>
    </location>
</feature>
<feature type="region of interest" description="Disordered" evidence="1">
    <location>
        <begin position="209"/>
        <end position="245"/>
    </location>
</feature>
<sequence>MKGRGGGGRSSGGSRSSSSSFRSSYSVGFYIGGGYYYSRNGVSGGIWWIPFTVIIGSILLLGIIVACLVKYMNIRCQTACCILLCCKCGSYREYEDELNKQEQKRLEIPQTVNPNFMAGATVIDRTAEIEAQMKAQQMGIAQPGMMMLDQNQNNQYMMIDDSAKMQMFQPSYPPPGQGYPQMIPNDNQQYANIQPGLYQMNDYSMNSVGYTNNGQNSTQGYPQGFNMPVGNDLNTYPPSQMGAYQQYPHSNLESIPENQYNNQ</sequence>
<name>A0A078A7M9_STYLE</name>
<feature type="transmembrane region" description="Helical" evidence="2">
    <location>
        <begin position="21"/>
        <end position="38"/>
    </location>
</feature>
<keyword evidence="2" id="KW-0812">Transmembrane</keyword>
<proteinExistence type="predicted"/>
<dbReference type="AlphaFoldDB" id="A0A078A7M9"/>
<evidence type="ECO:0000256" key="1">
    <source>
        <dbReference type="SAM" id="MobiDB-lite"/>
    </source>
</evidence>
<feature type="compositionally biased region" description="Gly residues" evidence="1">
    <location>
        <begin position="1"/>
        <end position="11"/>
    </location>
</feature>
<gene>
    <name evidence="3" type="primary">Contig14490.g15440</name>
    <name evidence="3" type="ORF">STYLEM_7235</name>
</gene>
<dbReference type="InParanoid" id="A0A078A7M9"/>
<feature type="compositionally biased region" description="Low complexity" evidence="1">
    <location>
        <begin position="12"/>
        <end position="21"/>
    </location>
</feature>
<evidence type="ECO:0000313" key="3">
    <source>
        <dbReference type="EMBL" id="CDW78260.1"/>
    </source>
</evidence>
<keyword evidence="2" id="KW-0472">Membrane</keyword>
<dbReference type="EMBL" id="CCKQ01006926">
    <property type="protein sequence ID" value="CDW78260.1"/>
    <property type="molecule type" value="Genomic_DNA"/>
</dbReference>
<protein>
    <submittedName>
        <fullName evidence="3">Uncharacterized protein</fullName>
    </submittedName>
</protein>
<feature type="transmembrane region" description="Helical" evidence="2">
    <location>
        <begin position="44"/>
        <end position="69"/>
    </location>
</feature>
<accession>A0A078A7M9</accession>
<feature type="region of interest" description="Disordered" evidence="1">
    <location>
        <begin position="1"/>
        <end position="21"/>
    </location>
</feature>
<keyword evidence="4" id="KW-1185">Reference proteome</keyword>
<keyword evidence="2" id="KW-1133">Transmembrane helix</keyword>
<evidence type="ECO:0000256" key="2">
    <source>
        <dbReference type="SAM" id="Phobius"/>
    </source>
</evidence>
<dbReference type="Proteomes" id="UP000039865">
    <property type="component" value="Unassembled WGS sequence"/>
</dbReference>
<reference evidence="3 4" key="1">
    <citation type="submission" date="2014-06" db="EMBL/GenBank/DDBJ databases">
        <authorList>
            <person name="Swart Estienne"/>
        </authorList>
    </citation>
    <scope>NUCLEOTIDE SEQUENCE [LARGE SCALE GENOMIC DNA]</scope>
    <source>
        <strain evidence="3 4">130c</strain>
    </source>
</reference>
<evidence type="ECO:0000313" key="4">
    <source>
        <dbReference type="Proteomes" id="UP000039865"/>
    </source>
</evidence>
<organism evidence="3 4">
    <name type="scientific">Stylonychia lemnae</name>
    <name type="common">Ciliate</name>
    <dbReference type="NCBI Taxonomy" id="5949"/>
    <lineage>
        <taxon>Eukaryota</taxon>
        <taxon>Sar</taxon>
        <taxon>Alveolata</taxon>
        <taxon>Ciliophora</taxon>
        <taxon>Intramacronucleata</taxon>
        <taxon>Spirotrichea</taxon>
        <taxon>Stichotrichia</taxon>
        <taxon>Sporadotrichida</taxon>
        <taxon>Oxytrichidae</taxon>
        <taxon>Stylonychinae</taxon>
        <taxon>Stylonychia</taxon>
    </lineage>
</organism>